<dbReference type="EMBL" id="BSXW01012513">
    <property type="protein sequence ID" value="GMF65885.1"/>
    <property type="molecule type" value="Genomic_DNA"/>
</dbReference>
<keyword evidence="1" id="KW-0732">Signal</keyword>
<evidence type="ECO:0000313" key="3">
    <source>
        <dbReference type="Proteomes" id="UP001165083"/>
    </source>
</evidence>
<proteinExistence type="predicted"/>
<reference evidence="2" key="1">
    <citation type="submission" date="2023-04" db="EMBL/GenBank/DDBJ databases">
        <title>Phytophthora lilii NBRC 32176.</title>
        <authorList>
            <person name="Ichikawa N."/>
            <person name="Sato H."/>
            <person name="Tonouchi N."/>
        </authorList>
    </citation>
    <scope>NUCLEOTIDE SEQUENCE</scope>
    <source>
        <strain evidence="2">NBRC 32176</strain>
    </source>
</reference>
<gene>
    <name evidence="2" type="ORF">Plil01_001847300</name>
</gene>
<dbReference type="Proteomes" id="UP001165083">
    <property type="component" value="Unassembled WGS sequence"/>
</dbReference>
<keyword evidence="3" id="KW-1185">Reference proteome</keyword>
<name>A0A9W7D969_9STRA</name>
<feature type="signal peptide" evidence="1">
    <location>
        <begin position="1"/>
        <end position="23"/>
    </location>
</feature>
<evidence type="ECO:0000313" key="2">
    <source>
        <dbReference type="EMBL" id="GMF65885.1"/>
    </source>
</evidence>
<sequence length="272" mass="30657">MTLYYVIALVFVTFLGNVDVLLATTEFGENAVIFFQECIIASFICYKSNKNIGGRSLRVGKATNTDEMDPAEDRGVLTSLVGNLNTRVNAAREAIRISKEVKAWVKSGKSDFEAQSLLGLAGMSDDVAGIKPNYEHFEKFLIRKYRFSDMLINETPTYNVWVTIGFGNIRTADQLPIISNTAKFKLYERYVKAFDRVTINKLYSYRTPVQSSSGASDAEMTARIMLLAKQRRPDPYYAKCVLGINKLNAQAVTHHSNYKYYQLYLKLANQAA</sequence>
<organism evidence="2 3">
    <name type="scientific">Phytophthora lilii</name>
    <dbReference type="NCBI Taxonomy" id="2077276"/>
    <lineage>
        <taxon>Eukaryota</taxon>
        <taxon>Sar</taxon>
        <taxon>Stramenopiles</taxon>
        <taxon>Oomycota</taxon>
        <taxon>Peronosporomycetes</taxon>
        <taxon>Peronosporales</taxon>
        <taxon>Peronosporaceae</taxon>
        <taxon>Phytophthora</taxon>
    </lineage>
</organism>
<comment type="caution">
    <text evidence="2">The sequence shown here is derived from an EMBL/GenBank/DDBJ whole genome shotgun (WGS) entry which is preliminary data.</text>
</comment>
<dbReference type="AlphaFoldDB" id="A0A9W7D969"/>
<evidence type="ECO:0000256" key="1">
    <source>
        <dbReference type="SAM" id="SignalP"/>
    </source>
</evidence>
<protein>
    <submittedName>
        <fullName evidence="2">Unnamed protein product</fullName>
    </submittedName>
</protein>
<accession>A0A9W7D969</accession>
<feature type="chain" id="PRO_5040912640" evidence="1">
    <location>
        <begin position="24"/>
        <end position="272"/>
    </location>
</feature>
<dbReference type="OrthoDB" id="128682at2759"/>